<keyword evidence="1" id="KW-0472">Membrane</keyword>
<dbReference type="Proteomes" id="UP000256328">
    <property type="component" value="Unassembled WGS sequence"/>
</dbReference>
<protein>
    <recommendedName>
        <fullName evidence="4">Cytochrome b561 domain-containing protein</fullName>
    </recommendedName>
</protein>
<keyword evidence="3" id="KW-1185">Reference proteome</keyword>
<dbReference type="EMBL" id="PDLN01000016">
    <property type="protein sequence ID" value="RDW63969.1"/>
    <property type="molecule type" value="Genomic_DNA"/>
</dbReference>
<feature type="transmembrane region" description="Helical" evidence="1">
    <location>
        <begin position="917"/>
        <end position="940"/>
    </location>
</feature>
<gene>
    <name evidence="2" type="ORF">BP5796_10471</name>
</gene>
<feature type="transmembrane region" description="Helical" evidence="1">
    <location>
        <begin position="12"/>
        <end position="31"/>
    </location>
</feature>
<feature type="transmembrane region" description="Helical" evidence="1">
    <location>
        <begin position="820"/>
        <end position="842"/>
    </location>
</feature>
<feature type="transmembrane region" description="Helical" evidence="1">
    <location>
        <begin position="886"/>
        <end position="905"/>
    </location>
</feature>
<sequence length="996" mass="101033">MGAFEQPRQGNSWAQNLVFGSALIFLIWYAVVFQRPSILRVQPAGQVEHHDENAPRLSTLASLESLEEAKNSDEIAQILSITSDFLDALSFQYQIHSLSGLSSDLRAHASNARRSPLVSAASKALESRGLLDGLLGAAGAASRASGASGASVASGGAAMLSGLTSVFGNVASGALAESAQYFGDGIGRGATAGLNISNNAKSSAAPPTGLNAIADNLGFGISNGLTGSLDVSTIASPDTLAAASNALASGLGRGAAAGLGLNKTAIAAPTGTGVALVVGNLGSGLTSSFFKSASLSTFTTSLDVTKLNSAVISAGKGLGEGAARGLNKQVNEAKFDARGLGIRDAANATDSAVTFNAAYAAEDFTQSFSSSFLASIDVKSLLALASSGAASMNLSSSIAPVLVAAGSGLGSGAASGLGAQPLAKSAMSATPDAPVVAHNFAYQLTTSFFANGTLPALATKISSGSSGLPDIRNLLSSAAQVAGSGLGQGLAVGLGLQQTDAQENVMGGDAAIVARQFTFGLTSSFLANGTLTRLQSKGTSVLGNSSMSAMSNSISFSKIAEGAARGLIDGAGSSIRMAGGMQAMMGKKSAANMPASNISANSAKFDDSVGGAASGFGFGLGAESVNLVLEALGQTNSAPAVTAVPGASKPEDNLSSLTVRSVPYAADGVITQQELSPSPSIDLSGGFVGLNITAADTVLQKGVNLLTCKGVGGATQILQGLRDSGALSGGTLPQGFLPNATFSVTNGGNLFNITTGDNMIISVNGVDQRRLVVLLAVHALVLIIAYFVAIPMVLVLENGRTIAVLLMRPQYWVNAPKTKVMIWAFAVLPLALVGFIVGIVLLGSANHFVTPHGVLGLFAIFVTLLAGLFELSLLPESLPFYTRLRATVLTILIALSTFSFVTGFIDIQRISLCTVQLPTAAIIIATMISTSCLIGSIAVAHARWVIQWWASNNDTTRNKVFGDKTDRLPHNFIHVGAEEYAAPLNGYPDTCTPETV</sequence>
<evidence type="ECO:0000313" key="3">
    <source>
        <dbReference type="Proteomes" id="UP000256328"/>
    </source>
</evidence>
<accession>A0A3D8QQ84</accession>
<keyword evidence="1" id="KW-1133">Transmembrane helix</keyword>
<feature type="transmembrane region" description="Helical" evidence="1">
    <location>
        <begin position="771"/>
        <end position="799"/>
    </location>
</feature>
<organism evidence="2 3">
    <name type="scientific">Coleophoma crateriformis</name>
    <dbReference type="NCBI Taxonomy" id="565419"/>
    <lineage>
        <taxon>Eukaryota</taxon>
        <taxon>Fungi</taxon>
        <taxon>Dikarya</taxon>
        <taxon>Ascomycota</taxon>
        <taxon>Pezizomycotina</taxon>
        <taxon>Leotiomycetes</taxon>
        <taxon>Helotiales</taxon>
        <taxon>Dermateaceae</taxon>
        <taxon>Coleophoma</taxon>
    </lineage>
</organism>
<evidence type="ECO:0000313" key="2">
    <source>
        <dbReference type="EMBL" id="RDW63969.1"/>
    </source>
</evidence>
<evidence type="ECO:0008006" key="4">
    <source>
        <dbReference type="Google" id="ProtNLM"/>
    </source>
</evidence>
<comment type="caution">
    <text evidence="2">The sequence shown here is derived from an EMBL/GenBank/DDBJ whole genome shotgun (WGS) entry which is preliminary data.</text>
</comment>
<dbReference type="OrthoDB" id="5148443at2759"/>
<proteinExistence type="predicted"/>
<evidence type="ECO:0000256" key="1">
    <source>
        <dbReference type="SAM" id="Phobius"/>
    </source>
</evidence>
<feature type="transmembrane region" description="Helical" evidence="1">
    <location>
        <begin position="854"/>
        <end position="874"/>
    </location>
</feature>
<keyword evidence="1" id="KW-0812">Transmembrane</keyword>
<dbReference type="AlphaFoldDB" id="A0A3D8QQ84"/>
<name>A0A3D8QQ84_9HELO</name>
<reference evidence="2 3" key="1">
    <citation type="journal article" date="2018" name="IMA Fungus">
        <title>IMA Genome-F 9: Draft genome sequence of Annulohypoxylon stygium, Aspergillus mulundensis, Berkeleyomyces basicola (syn. Thielaviopsis basicola), Ceratocystis smalleyi, two Cercospora beticola strains, Coleophoma cylindrospora, Fusarium fracticaudum, Phialophora cf. hyalina, and Morchella septimelata.</title>
        <authorList>
            <person name="Wingfield B.D."/>
            <person name="Bills G.F."/>
            <person name="Dong Y."/>
            <person name="Huang W."/>
            <person name="Nel W.J."/>
            <person name="Swalarsk-Parry B.S."/>
            <person name="Vaghefi N."/>
            <person name="Wilken P.M."/>
            <person name="An Z."/>
            <person name="de Beer Z.W."/>
            <person name="De Vos L."/>
            <person name="Chen L."/>
            <person name="Duong T.A."/>
            <person name="Gao Y."/>
            <person name="Hammerbacher A."/>
            <person name="Kikkert J.R."/>
            <person name="Li Y."/>
            <person name="Li H."/>
            <person name="Li K."/>
            <person name="Li Q."/>
            <person name="Liu X."/>
            <person name="Ma X."/>
            <person name="Naidoo K."/>
            <person name="Pethybridge S.J."/>
            <person name="Sun J."/>
            <person name="Steenkamp E.T."/>
            <person name="van der Nest M.A."/>
            <person name="van Wyk S."/>
            <person name="Wingfield M.J."/>
            <person name="Xiong C."/>
            <person name="Yue Q."/>
            <person name="Zhang X."/>
        </authorList>
    </citation>
    <scope>NUCLEOTIDE SEQUENCE [LARGE SCALE GENOMIC DNA]</scope>
    <source>
        <strain evidence="2 3">BP5796</strain>
    </source>
</reference>